<dbReference type="PANTHER" id="PTHR43800:SF1">
    <property type="entry name" value="PEPTIDYL-LYSINE N-ACETYLTRANSFERASE YJAB"/>
    <property type="match status" value="1"/>
</dbReference>
<dbReference type="PANTHER" id="PTHR43800">
    <property type="entry name" value="PEPTIDYL-LYSINE N-ACETYLTRANSFERASE YJAB"/>
    <property type="match status" value="1"/>
</dbReference>
<dbReference type="InterPro" id="IPR000182">
    <property type="entry name" value="GNAT_dom"/>
</dbReference>
<organism evidence="4 5">
    <name type="scientific">Tumebacillus lipolyticus</name>
    <dbReference type="NCBI Taxonomy" id="1280370"/>
    <lineage>
        <taxon>Bacteria</taxon>
        <taxon>Bacillati</taxon>
        <taxon>Bacillota</taxon>
        <taxon>Bacilli</taxon>
        <taxon>Bacillales</taxon>
        <taxon>Alicyclobacillaceae</taxon>
        <taxon>Tumebacillus</taxon>
    </lineage>
</organism>
<keyword evidence="5" id="KW-1185">Reference proteome</keyword>
<dbReference type="Proteomes" id="UP001597343">
    <property type="component" value="Unassembled WGS sequence"/>
</dbReference>
<reference evidence="5" key="1">
    <citation type="journal article" date="2019" name="Int. J. Syst. Evol. Microbiol.">
        <title>The Global Catalogue of Microorganisms (GCM) 10K type strain sequencing project: providing services to taxonomists for standard genome sequencing and annotation.</title>
        <authorList>
            <consortium name="The Broad Institute Genomics Platform"/>
            <consortium name="The Broad Institute Genome Sequencing Center for Infectious Disease"/>
            <person name="Wu L."/>
            <person name="Ma J."/>
        </authorList>
    </citation>
    <scope>NUCLEOTIDE SEQUENCE [LARGE SCALE GENOMIC DNA]</scope>
    <source>
        <strain evidence="5">CGMCC 1.13574</strain>
    </source>
</reference>
<evidence type="ECO:0000313" key="4">
    <source>
        <dbReference type="EMBL" id="MFD2170338.1"/>
    </source>
</evidence>
<dbReference type="NCBIfam" id="NF007807">
    <property type="entry name" value="PRK10514.1"/>
    <property type="match status" value="1"/>
</dbReference>
<name>A0ABW4ZY54_9BACL</name>
<protein>
    <submittedName>
        <fullName evidence="4">Acetyltransferase</fullName>
    </submittedName>
</protein>
<dbReference type="InterPro" id="IPR016181">
    <property type="entry name" value="Acyl_CoA_acyltransferase"/>
</dbReference>
<sequence>MLGEIVPFQEKDHDRLVEIWYQAVCQTHTFLTDEDIQFYRNLVQNGALREVEIWVELNGDQEPTGFIGLDGTKIEMLFVAPQYHGKGIGSRLIKHAQDLKGSNLQVDVNEQNDGACEFYKRFGFVQTGRSEVDGSGRPFPLLHLEYRR</sequence>
<dbReference type="RefSeq" id="WP_386046200.1">
    <property type="nucleotide sequence ID" value="NZ_JBHUIO010000005.1"/>
</dbReference>
<evidence type="ECO:0000313" key="5">
    <source>
        <dbReference type="Proteomes" id="UP001597343"/>
    </source>
</evidence>
<keyword evidence="1" id="KW-0808">Transferase</keyword>
<comment type="caution">
    <text evidence="4">The sequence shown here is derived from an EMBL/GenBank/DDBJ whole genome shotgun (WGS) entry which is preliminary data.</text>
</comment>
<dbReference type="PROSITE" id="PS51186">
    <property type="entry name" value="GNAT"/>
    <property type="match status" value="1"/>
</dbReference>
<gene>
    <name evidence="4" type="ORF">ACFSOY_10035</name>
</gene>
<dbReference type="SUPFAM" id="SSF55729">
    <property type="entry name" value="Acyl-CoA N-acyltransferases (Nat)"/>
    <property type="match status" value="1"/>
</dbReference>
<feature type="domain" description="N-acetyltransferase" evidence="3">
    <location>
        <begin position="3"/>
        <end position="148"/>
    </location>
</feature>
<dbReference type="CDD" id="cd04301">
    <property type="entry name" value="NAT_SF"/>
    <property type="match status" value="1"/>
</dbReference>
<dbReference type="Gene3D" id="3.40.630.30">
    <property type="match status" value="1"/>
</dbReference>
<evidence type="ECO:0000256" key="2">
    <source>
        <dbReference type="ARBA" id="ARBA00023315"/>
    </source>
</evidence>
<accession>A0ABW4ZY54</accession>
<evidence type="ECO:0000259" key="3">
    <source>
        <dbReference type="PROSITE" id="PS51186"/>
    </source>
</evidence>
<keyword evidence="2" id="KW-0012">Acyltransferase</keyword>
<evidence type="ECO:0000256" key="1">
    <source>
        <dbReference type="ARBA" id="ARBA00022679"/>
    </source>
</evidence>
<proteinExistence type="predicted"/>
<dbReference type="Pfam" id="PF13673">
    <property type="entry name" value="Acetyltransf_10"/>
    <property type="match status" value="1"/>
</dbReference>
<dbReference type="EMBL" id="JBHUIO010000005">
    <property type="protein sequence ID" value="MFD2170338.1"/>
    <property type="molecule type" value="Genomic_DNA"/>
</dbReference>